<keyword evidence="4 10" id="KW-0812">Transmembrane</keyword>
<keyword evidence="2" id="KW-1003">Cell membrane</keyword>
<sequence length="183" mass="20841">MEVQFKLLNEKLGTLFVGHKHHIIDVDKEIRKCVDHHNYLLKFVDHSNKTYSLTLLVYLGNVVFAMCVEFYTVSKQISSAVTSKALVYISTILFQFFFFYCMPAQLLANESELTPNVVFANNWEDLSSPSVKCAIKLIIQRCRKPVSVLAGGIFPINLESGLVTLKTITSYYMFLRTITEGVE</sequence>
<dbReference type="PANTHER" id="PTHR21137">
    <property type="entry name" value="ODORANT RECEPTOR"/>
    <property type="match status" value="1"/>
</dbReference>
<evidence type="ECO:0000256" key="7">
    <source>
        <dbReference type="ARBA" id="ARBA00023136"/>
    </source>
</evidence>
<evidence type="ECO:0000256" key="10">
    <source>
        <dbReference type="SAM" id="Phobius"/>
    </source>
</evidence>
<keyword evidence="9" id="KW-0807">Transducer</keyword>
<evidence type="ECO:0000256" key="5">
    <source>
        <dbReference type="ARBA" id="ARBA00022725"/>
    </source>
</evidence>
<reference evidence="11 12" key="1">
    <citation type="submission" date="2019-01" db="EMBL/GenBank/DDBJ databases">
        <authorList>
            <person name="Sayadi A."/>
        </authorList>
    </citation>
    <scope>NUCLEOTIDE SEQUENCE [LARGE SCALE GENOMIC DNA]</scope>
</reference>
<dbReference type="EMBL" id="CAACVG010001851">
    <property type="protein sequence ID" value="VEN35764.1"/>
    <property type="molecule type" value="Genomic_DNA"/>
</dbReference>
<keyword evidence="3" id="KW-0716">Sensory transduction</keyword>
<dbReference type="GO" id="GO:0005549">
    <property type="term" value="F:odorant binding"/>
    <property type="evidence" value="ECO:0007669"/>
    <property type="project" value="InterPro"/>
</dbReference>
<keyword evidence="12" id="KW-1185">Reference proteome</keyword>
<evidence type="ECO:0000256" key="9">
    <source>
        <dbReference type="ARBA" id="ARBA00023224"/>
    </source>
</evidence>
<evidence type="ECO:0000256" key="3">
    <source>
        <dbReference type="ARBA" id="ARBA00022606"/>
    </source>
</evidence>
<dbReference type="GO" id="GO:0005886">
    <property type="term" value="C:plasma membrane"/>
    <property type="evidence" value="ECO:0007669"/>
    <property type="project" value="UniProtKB-SubCell"/>
</dbReference>
<protein>
    <recommendedName>
        <fullName evidence="13">Odorant receptor</fullName>
    </recommendedName>
</protein>
<evidence type="ECO:0000313" key="11">
    <source>
        <dbReference type="EMBL" id="VEN35764.1"/>
    </source>
</evidence>
<dbReference type="InterPro" id="IPR004117">
    <property type="entry name" value="7tm6_olfct_rcpt"/>
</dbReference>
<evidence type="ECO:0000256" key="8">
    <source>
        <dbReference type="ARBA" id="ARBA00023170"/>
    </source>
</evidence>
<keyword evidence="5" id="KW-0552">Olfaction</keyword>
<proteinExistence type="predicted"/>
<dbReference type="PANTHER" id="PTHR21137:SF35">
    <property type="entry name" value="ODORANT RECEPTOR 19A-RELATED"/>
    <property type="match status" value="1"/>
</dbReference>
<comment type="subcellular location">
    <subcellularLocation>
        <location evidence="1">Cell membrane</location>
        <topology evidence="1">Multi-pass membrane protein</topology>
    </subcellularLocation>
</comment>
<accession>A0A653BJU8</accession>
<name>A0A653BJU8_CALMS</name>
<feature type="transmembrane region" description="Helical" evidence="10">
    <location>
        <begin position="51"/>
        <end position="73"/>
    </location>
</feature>
<gene>
    <name evidence="11" type="ORF">CALMAC_LOCUS1575</name>
</gene>
<evidence type="ECO:0000256" key="4">
    <source>
        <dbReference type="ARBA" id="ARBA00022692"/>
    </source>
</evidence>
<evidence type="ECO:0000313" key="12">
    <source>
        <dbReference type="Proteomes" id="UP000410492"/>
    </source>
</evidence>
<feature type="transmembrane region" description="Helical" evidence="10">
    <location>
        <begin position="85"/>
        <end position="108"/>
    </location>
</feature>
<dbReference type="OrthoDB" id="6784258at2759"/>
<dbReference type="Pfam" id="PF02949">
    <property type="entry name" value="7tm_6"/>
    <property type="match status" value="1"/>
</dbReference>
<evidence type="ECO:0000256" key="6">
    <source>
        <dbReference type="ARBA" id="ARBA00022989"/>
    </source>
</evidence>
<evidence type="ECO:0000256" key="1">
    <source>
        <dbReference type="ARBA" id="ARBA00004651"/>
    </source>
</evidence>
<organism evidence="11 12">
    <name type="scientific">Callosobruchus maculatus</name>
    <name type="common">Southern cowpea weevil</name>
    <name type="synonym">Pulse bruchid</name>
    <dbReference type="NCBI Taxonomy" id="64391"/>
    <lineage>
        <taxon>Eukaryota</taxon>
        <taxon>Metazoa</taxon>
        <taxon>Ecdysozoa</taxon>
        <taxon>Arthropoda</taxon>
        <taxon>Hexapoda</taxon>
        <taxon>Insecta</taxon>
        <taxon>Pterygota</taxon>
        <taxon>Neoptera</taxon>
        <taxon>Endopterygota</taxon>
        <taxon>Coleoptera</taxon>
        <taxon>Polyphaga</taxon>
        <taxon>Cucujiformia</taxon>
        <taxon>Chrysomeloidea</taxon>
        <taxon>Chrysomelidae</taxon>
        <taxon>Bruchinae</taxon>
        <taxon>Bruchini</taxon>
        <taxon>Callosobruchus</taxon>
    </lineage>
</organism>
<dbReference type="GO" id="GO:0007165">
    <property type="term" value="P:signal transduction"/>
    <property type="evidence" value="ECO:0007669"/>
    <property type="project" value="UniProtKB-KW"/>
</dbReference>
<keyword evidence="7 10" id="KW-0472">Membrane</keyword>
<dbReference type="AlphaFoldDB" id="A0A653BJU8"/>
<keyword evidence="8" id="KW-0675">Receptor</keyword>
<dbReference type="Proteomes" id="UP000410492">
    <property type="component" value="Unassembled WGS sequence"/>
</dbReference>
<keyword evidence="6 10" id="KW-1133">Transmembrane helix</keyword>
<dbReference type="GO" id="GO:0004984">
    <property type="term" value="F:olfactory receptor activity"/>
    <property type="evidence" value="ECO:0007669"/>
    <property type="project" value="InterPro"/>
</dbReference>
<evidence type="ECO:0000256" key="2">
    <source>
        <dbReference type="ARBA" id="ARBA00022475"/>
    </source>
</evidence>
<evidence type="ECO:0008006" key="13">
    <source>
        <dbReference type="Google" id="ProtNLM"/>
    </source>
</evidence>